<dbReference type="Gene3D" id="3.30.360.10">
    <property type="entry name" value="Dihydrodipicolinate Reductase, domain 2"/>
    <property type="match status" value="1"/>
</dbReference>
<dbReference type="InterPro" id="IPR051450">
    <property type="entry name" value="Gfo/Idh/MocA_Oxidoreductases"/>
</dbReference>
<organism evidence="3 4">
    <name type="scientific">Paenibacillus cremeus</name>
    <dbReference type="NCBI Taxonomy" id="2163881"/>
    <lineage>
        <taxon>Bacteria</taxon>
        <taxon>Bacillati</taxon>
        <taxon>Bacillota</taxon>
        <taxon>Bacilli</taxon>
        <taxon>Bacillales</taxon>
        <taxon>Paenibacillaceae</taxon>
        <taxon>Paenibacillus</taxon>
    </lineage>
</organism>
<dbReference type="Proteomes" id="UP000317036">
    <property type="component" value="Unassembled WGS sequence"/>
</dbReference>
<dbReference type="Pfam" id="PF01408">
    <property type="entry name" value="GFO_IDH_MocA"/>
    <property type="match status" value="1"/>
</dbReference>
<feature type="domain" description="GFO/IDH/MocA-like oxidoreductase" evidence="2">
    <location>
        <begin position="132"/>
        <end position="252"/>
    </location>
</feature>
<comment type="caution">
    <text evidence="3">The sequence shown here is derived from an EMBL/GenBank/DDBJ whole genome shotgun (WGS) entry which is preliminary data.</text>
</comment>
<evidence type="ECO:0000313" key="3">
    <source>
        <dbReference type="EMBL" id="TVY09512.1"/>
    </source>
</evidence>
<dbReference type="PANTHER" id="PTHR43377">
    <property type="entry name" value="BILIVERDIN REDUCTASE A"/>
    <property type="match status" value="1"/>
</dbReference>
<keyword evidence="4" id="KW-1185">Reference proteome</keyword>
<feature type="domain" description="Gfo/Idh/MocA-like oxidoreductase N-terminal" evidence="1">
    <location>
        <begin position="5"/>
        <end position="122"/>
    </location>
</feature>
<dbReference type="InterPro" id="IPR036291">
    <property type="entry name" value="NAD(P)-bd_dom_sf"/>
</dbReference>
<dbReference type="AlphaFoldDB" id="A0A559KBJ7"/>
<gene>
    <name evidence="3" type="ORF">FPZ49_13280</name>
</gene>
<dbReference type="PANTHER" id="PTHR43377:SF1">
    <property type="entry name" value="BILIVERDIN REDUCTASE A"/>
    <property type="match status" value="1"/>
</dbReference>
<evidence type="ECO:0000259" key="1">
    <source>
        <dbReference type="Pfam" id="PF01408"/>
    </source>
</evidence>
<dbReference type="OrthoDB" id="9800252at2"/>
<protein>
    <submittedName>
        <fullName evidence="3">Gfo/Idh/MocA family oxidoreductase</fullName>
    </submittedName>
</protein>
<name>A0A559KBJ7_9BACL</name>
<accession>A0A559KBJ7</accession>
<dbReference type="SUPFAM" id="SSF55347">
    <property type="entry name" value="Glyceraldehyde-3-phosphate dehydrogenase-like, C-terminal domain"/>
    <property type="match status" value="1"/>
</dbReference>
<proteinExistence type="predicted"/>
<dbReference type="Gene3D" id="3.40.50.720">
    <property type="entry name" value="NAD(P)-binding Rossmann-like Domain"/>
    <property type="match status" value="1"/>
</dbReference>
<dbReference type="RefSeq" id="WP_144847554.1">
    <property type="nucleotide sequence ID" value="NZ_VNJI01000014.1"/>
</dbReference>
<dbReference type="GO" id="GO:0000166">
    <property type="term" value="F:nucleotide binding"/>
    <property type="evidence" value="ECO:0007669"/>
    <property type="project" value="InterPro"/>
</dbReference>
<dbReference type="Pfam" id="PF22725">
    <property type="entry name" value="GFO_IDH_MocA_C3"/>
    <property type="match status" value="1"/>
</dbReference>
<sequence length="339" mass="37309">MSKHNVVVAGCGSMARTWVEYATKREDTRIVGLVDIREESARAMAERYSLDVPVFTDLGQALESTGATLVFDITIPESHKQVVTTALRHGCNVFGEKPMAANMDEARELVALAQQTGKQFAVMQNRRYLPRIRALRETIKAGTIGTVGTVHADFFIGAHFGGFRDLMDSPLILDMAIHTFDQARFITGADPVSVYCHEFNPPGSWYKGNASAICIYEMSDGSVFCYRGSWCAEGFRTPWEADWRVIGTKGTAMWAGGTDPVCEVVDEAAEPAFHLPYKRIEVPVTWSGQEGHKGCLDEMFASLEESRPAETVCTDNIKSMAMVFGAIESAKKGQKISLV</sequence>
<dbReference type="InterPro" id="IPR000683">
    <property type="entry name" value="Gfo/Idh/MocA-like_OxRdtase_N"/>
</dbReference>
<dbReference type="InterPro" id="IPR055170">
    <property type="entry name" value="GFO_IDH_MocA-like_dom"/>
</dbReference>
<dbReference type="EMBL" id="VNJI01000014">
    <property type="protein sequence ID" value="TVY09512.1"/>
    <property type="molecule type" value="Genomic_DNA"/>
</dbReference>
<reference evidence="3 4" key="1">
    <citation type="submission" date="2019-07" db="EMBL/GenBank/DDBJ databases">
        <authorList>
            <person name="Kim J."/>
        </authorList>
    </citation>
    <scope>NUCLEOTIDE SEQUENCE [LARGE SCALE GENOMIC DNA]</scope>
    <source>
        <strain evidence="3 4">JC52</strain>
    </source>
</reference>
<evidence type="ECO:0000259" key="2">
    <source>
        <dbReference type="Pfam" id="PF22725"/>
    </source>
</evidence>
<evidence type="ECO:0000313" key="4">
    <source>
        <dbReference type="Proteomes" id="UP000317036"/>
    </source>
</evidence>
<dbReference type="SUPFAM" id="SSF51735">
    <property type="entry name" value="NAD(P)-binding Rossmann-fold domains"/>
    <property type="match status" value="1"/>
</dbReference>